<evidence type="ECO:0000256" key="1">
    <source>
        <dbReference type="SAM" id="MobiDB-lite"/>
    </source>
</evidence>
<feature type="region of interest" description="Disordered" evidence="1">
    <location>
        <begin position="1"/>
        <end position="31"/>
    </location>
</feature>
<dbReference type="SUPFAM" id="SSF55486">
    <property type="entry name" value="Metalloproteases ('zincins'), catalytic domain"/>
    <property type="match status" value="1"/>
</dbReference>
<name>A0A1Y6CB85_9PROT</name>
<dbReference type="InterPro" id="IPR042088">
    <property type="entry name" value="OligoPept_F_C"/>
</dbReference>
<accession>A0A1Y6CB85</accession>
<proteinExistence type="predicted"/>
<protein>
    <submittedName>
        <fullName evidence="2">Uncharacterized protein</fullName>
    </submittedName>
</protein>
<evidence type="ECO:0000313" key="3">
    <source>
        <dbReference type="Proteomes" id="UP000192917"/>
    </source>
</evidence>
<sequence>MPSGSRLRGCRAPEHAGRGSRAGRTNRQAGLAEKYLDPLRAGGSKRYRELLAPFGLDASDPAFRRKGLSVVSGLIDEFEALDEPAGRGKAS</sequence>
<dbReference type="AlphaFoldDB" id="A0A1Y6CB85"/>
<organism evidence="2 3">
    <name type="scientific">Tistlia consotensis USBA 355</name>
    <dbReference type="NCBI Taxonomy" id="560819"/>
    <lineage>
        <taxon>Bacteria</taxon>
        <taxon>Pseudomonadati</taxon>
        <taxon>Pseudomonadota</taxon>
        <taxon>Alphaproteobacteria</taxon>
        <taxon>Rhodospirillales</taxon>
        <taxon>Rhodovibrionaceae</taxon>
        <taxon>Tistlia</taxon>
    </lineage>
</organism>
<keyword evidence="3" id="KW-1185">Reference proteome</keyword>
<gene>
    <name evidence="2" type="ORF">SAMN05428998_11639</name>
</gene>
<evidence type="ECO:0000313" key="2">
    <source>
        <dbReference type="EMBL" id="SMF45765.1"/>
    </source>
</evidence>
<dbReference type="Proteomes" id="UP000192917">
    <property type="component" value="Unassembled WGS sequence"/>
</dbReference>
<reference evidence="2 3" key="1">
    <citation type="submission" date="2017-04" db="EMBL/GenBank/DDBJ databases">
        <authorList>
            <person name="Afonso C.L."/>
            <person name="Miller P.J."/>
            <person name="Scott M.A."/>
            <person name="Spackman E."/>
            <person name="Goraichik I."/>
            <person name="Dimitrov K.M."/>
            <person name="Suarez D.L."/>
            <person name="Swayne D.E."/>
        </authorList>
    </citation>
    <scope>NUCLEOTIDE SEQUENCE [LARGE SCALE GENOMIC DNA]</scope>
    <source>
        <strain evidence="2 3">USBA 355</strain>
    </source>
</reference>
<dbReference type="STRING" id="560819.SAMN05428998_11639"/>
<dbReference type="Gene3D" id="1.10.1370.20">
    <property type="entry name" value="Oligoendopeptidase f, C-terminal domain"/>
    <property type="match status" value="1"/>
</dbReference>
<dbReference type="EMBL" id="FWZX01000016">
    <property type="protein sequence ID" value="SMF45765.1"/>
    <property type="molecule type" value="Genomic_DNA"/>
</dbReference>